<dbReference type="EMBL" id="SMLH01000006">
    <property type="protein sequence ID" value="TDE28559.1"/>
    <property type="molecule type" value="Genomic_DNA"/>
</dbReference>
<dbReference type="InterPro" id="IPR004291">
    <property type="entry name" value="Transposase_IS66_central"/>
</dbReference>
<comment type="caution">
    <text evidence="2">The sequence shown here is derived from an EMBL/GenBank/DDBJ whole genome shotgun (WGS) entry which is preliminary data.</text>
</comment>
<sequence>MEMIANPDIIIEHKPEFCNHCGHDLSDEPTTFILRRQAVDIQPIIFEFTEHRIFQKIYACGHHTKALFPTGVNSSISYGANIQAIIAYMYTRQYLPFERMSEFFSDVCNLNISRGSLCTLLKYFAQKAQLAYELIAQKVEHKKMVGGDETGVKLNGKKEWFWTFQSQVATYITFSNNRGLLI</sequence>
<evidence type="ECO:0000259" key="1">
    <source>
        <dbReference type="Pfam" id="PF03050"/>
    </source>
</evidence>
<evidence type="ECO:0000313" key="3">
    <source>
        <dbReference type="Proteomes" id="UP000294685"/>
    </source>
</evidence>
<dbReference type="Proteomes" id="UP000294685">
    <property type="component" value="Unassembled WGS sequence"/>
</dbReference>
<organism evidence="2 3">
    <name type="scientific">Flavobacterium ranwuense</name>
    <dbReference type="NCBI Taxonomy" id="2541725"/>
    <lineage>
        <taxon>Bacteria</taxon>
        <taxon>Pseudomonadati</taxon>
        <taxon>Bacteroidota</taxon>
        <taxon>Flavobacteriia</taxon>
        <taxon>Flavobacteriales</taxon>
        <taxon>Flavobacteriaceae</taxon>
        <taxon>Flavobacterium</taxon>
    </lineage>
</organism>
<name>A0ABY2DQ79_9FLAO</name>
<protein>
    <recommendedName>
        <fullName evidence="1">Transposase IS66 central domain-containing protein</fullName>
    </recommendedName>
</protein>
<proteinExistence type="predicted"/>
<keyword evidence="3" id="KW-1185">Reference proteome</keyword>
<dbReference type="InterPro" id="IPR052344">
    <property type="entry name" value="Transposase-related"/>
</dbReference>
<evidence type="ECO:0000313" key="2">
    <source>
        <dbReference type="EMBL" id="TDE28559.1"/>
    </source>
</evidence>
<dbReference type="PANTHER" id="PTHR33678">
    <property type="entry name" value="BLL1576 PROTEIN"/>
    <property type="match status" value="1"/>
</dbReference>
<accession>A0ABY2DQ79</accession>
<dbReference type="Pfam" id="PF03050">
    <property type="entry name" value="DDE_Tnp_IS66"/>
    <property type="match status" value="1"/>
</dbReference>
<gene>
    <name evidence="2" type="ORF">E0I61_11775</name>
</gene>
<reference evidence="2 3" key="1">
    <citation type="submission" date="2019-03" db="EMBL/GenBank/DDBJ databases">
        <title>Novel species of Flavobacterium.</title>
        <authorList>
            <person name="Liu Q."/>
            <person name="Xin Y.-H."/>
        </authorList>
    </citation>
    <scope>NUCLEOTIDE SEQUENCE [LARGE SCALE GENOMIC DNA]</scope>
    <source>
        <strain evidence="2 3">LB2P22</strain>
    </source>
</reference>
<feature type="domain" description="Transposase IS66 central" evidence="1">
    <location>
        <begin position="77"/>
        <end position="178"/>
    </location>
</feature>